<keyword evidence="3" id="KW-1185">Reference proteome</keyword>
<proteinExistence type="predicted"/>
<dbReference type="OrthoDB" id="291363at2"/>
<keyword evidence="1" id="KW-1133">Transmembrane helix</keyword>
<dbReference type="AlphaFoldDB" id="A0A517YLC1"/>
<evidence type="ECO:0000313" key="3">
    <source>
        <dbReference type="Proteomes" id="UP000315017"/>
    </source>
</evidence>
<dbReference type="EMBL" id="CP036274">
    <property type="protein sequence ID" value="QDU31026.1"/>
    <property type="molecule type" value="Genomic_DNA"/>
</dbReference>
<dbReference type="RefSeq" id="WP_145097479.1">
    <property type="nucleotide sequence ID" value="NZ_CP036274.1"/>
</dbReference>
<accession>A0A517YLC1</accession>
<reference evidence="2 3" key="1">
    <citation type="submission" date="2019-02" db="EMBL/GenBank/DDBJ databases">
        <title>Deep-cultivation of Planctomycetes and their phenomic and genomic characterization uncovers novel biology.</title>
        <authorList>
            <person name="Wiegand S."/>
            <person name="Jogler M."/>
            <person name="Boedeker C."/>
            <person name="Pinto D."/>
            <person name="Vollmers J."/>
            <person name="Rivas-Marin E."/>
            <person name="Kohn T."/>
            <person name="Peeters S.H."/>
            <person name="Heuer A."/>
            <person name="Rast P."/>
            <person name="Oberbeckmann S."/>
            <person name="Bunk B."/>
            <person name="Jeske O."/>
            <person name="Meyerdierks A."/>
            <person name="Storesund J.E."/>
            <person name="Kallscheuer N."/>
            <person name="Luecker S."/>
            <person name="Lage O.M."/>
            <person name="Pohl T."/>
            <person name="Merkel B.J."/>
            <person name="Hornburger P."/>
            <person name="Mueller R.-W."/>
            <person name="Bruemmer F."/>
            <person name="Labrenz M."/>
            <person name="Spormann A.M."/>
            <person name="Op den Camp H."/>
            <person name="Overmann J."/>
            <person name="Amann R."/>
            <person name="Jetten M.S.M."/>
            <person name="Mascher T."/>
            <person name="Medema M.H."/>
            <person name="Devos D.P."/>
            <person name="Kaster A.-K."/>
            <person name="Ovreas L."/>
            <person name="Rohde M."/>
            <person name="Galperin M.Y."/>
            <person name="Jogler C."/>
        </authorList>
    </citation>
    <scope>NUCLEOTIDE SEQUENCE [LARGE SCALE GENOMIC DNA]</scope>
    <source>
        <strain evidence="2 3">ETA_A8</strain>
    </source>
</reference>
<dbReference type="Proteomes" id="UP000315017">
    <property type="component" value="Chromosome"/>
</dbReference>
<keyword evidence="1" id="KW-0472">Membrane</keyword>
<gene>
    <name evidence="2" type="ORF">ETAA8_61790</name>
</gene>
<dbReference type="KEGG" id="aagg:ETAA8_61790"/>
<evidence type="ECO:0000256" key="1">
    <source>
        <dbReference type="SAM" id="Phobius"/>
    </source>
</evidence>
<organism evidence="2 3">
    <name type="scientific">Anatilimnocola aggregata</name>
    <dbReference type="NCBI Taxonomy" id="2528021"/>
    <lineage>
        <taxon>Bacteria</taxon>
        <taxon>Pseudomonadati</taxon>
        <taxon>Planctomycetota</taxon>
        <taxon>Planctomycetia</taxon>
        <taxon>Pirellulales</taxon>
        <taxon>Pirellulaceae</taxon>
        <taxon>Anatilimnocola</taxon>
    </lineage>
</organism>
<sequence>MTRIATLWWHEEDGVLSFEWAVLLTLLCIGIVSGLAAARDAVIDELGDVAQAMQALDGTYEIDLPLAFTFIYPPAVDGDPDVVVDIGGASDSGFLDSFFYTDCSRVTGPVGQLPRPVSDIES</sequence>
<evidence type="ECO:0000313" key="2">
    <source>
        <dbReference type="EMBL" id="QDU31026.1"/>
    </source>
</evidence>
<keyword evidence="1" id="KW-0812">Transmembrane</keyword>
<name>A0A517YLC1_9BACT</name>
<protein>
    <submittedName>
        <fullName evidence="2">Uncharacterized protein</fullName>
    </submittedName>
</protein>
<feature type="transmembrane region" description="Helical" evidence="1">
    <location>
        <begin position="20"/>
        <end position="38"/>
    </location>
</feature>